<dbReference type="PANTHER" id="PTHR30085">
    <property type="entry name" value="AMINO ACID ABC TRANSPORTER PERMEASE"/>
    <property type="match status" value="1"/>
</dbReference>
<dbReference type="STRING" id="371042.NG99_13120"/>
<dbReference type="InterPro" id="IPR001638">
    <property type="entry name" value="Solute-binding_3/MltF_N"/>
</dbReference>
<dbReference type="PANTHER" id="PTHR30085:SF6">
    <property type="entry name" value="ABC TRANSPORTER GLUTAMINE-BINDING PROTEIN GLNH"/>
    <property type="match status" value="1"/>
</dbReference>
<protein>
    <submittedName>
        <fullName evidence="6">ABC transporter</fullName>
    </submittedName>
</protein>
<proteinExistence type="inferred from homology"/>
<keyword evidence="3 4" id="KW-0732">Signal</keyword>
<accession>A0A0A3Z1A1</accession>
<keyword evidence="7" id="KW-1185">Reference proteome</keyword>
<dbReference type="OrthoDB" id="7241844at2"/>
<evidence type="ECO:0000313" key="7">
    <source>
        <dbReference type="Proteomes" id="UP000030351"/>
    </source>
</evidence>
<feature type="signal peptide" evidence="4">
    <location>
        <begin position="1"/>
        <end position="22"/>
    </location>
</feature>
<dbReference type="EMBL" id="JRUQ01000039">
    <property type="protein sequence ID" value="KGT92877.1"/>
    <property type="molecule type" value="Genomic_DNA"/>
</dbReference>
<name>A0A0A3Z1A1_9GAMM</name>
<evidence type="ECO:0000256" key="3">
    <source>
        <dbReference type="ARBA" id="ARBA00022729"/>
    </source>
</evidence>
<evidence type="ECO:0000256" key="1">
    <source>
        <dbReference type="ARBA" id="ARBA00010333"/>
    </source>
</evidence>
<evidence type="ECO:0000256" key="2">
    <source>
        <dbReference type="ARBA" id="ARBA00022448"/>
    </source>
</evidence>
<gene>
    <name evidence="6" type="ORF">NG99_13120</name>
</gene>
<dbReference type="Gene3D" id="3.40.190.10">
    <property type="entry name" value="Periplasmic binding protein-like II"/>
    <property type="match status" value="2"/>
</dbReference>
<dbReference type="RefSeq" id="WP_034893403.1">
    <property type="nucleotide sequence ID" value="NZ_JRUQ01000039.1"/>
</dbReference>
<comment type="similarity">
    <text evidence="1">Belongs to the bacterial solute-binding protein 3 family.</text>
</comment>
<evidence type="ECO:0000256" key="4">
    <source>
        <dbReference type="SAM" id="SignalP"/>
    </source>
</evidence>
<sequence>MRIRTLTALLLVSHLVPLAAHAEQLDDVLAKKTMVCGVQSSTPPFGYPDPETRAQIGHDVDLCRAIAAKLGVAVTIKPVSTEAKVPEIKLGHVDIGIMNLAYTVSRGKEIHFSDPYYVTREMLVVLASNPKNTLAEFKGQRIGASKGSTSELAIRLQGAKPVTFEDAASAYIAAIQHKTVGFVNNEMTAKQFIQRAKKSGVELKMIAEPMALEPVSVGMRYGEPKMYDKINSILFELESDGTLNKIWDKWIGAGTTYNMVRKDKVQKMSDINFKPLP</sequence>
<dbReference type="AlphaFoldDB" id="A0A0A3Z1A1"/>
<dbReference type="SMART" id="SM00062">
    <property type="entry name" value="PBPb"/>
    <property type="match status" value="1"/>
</dbReference>
<dbReference type="GO" id="GO:0030288">
    <property type="term" value="C:outer membrane-bounded periplasmic space"/>
    <property type="evidence" value="ECO:0007669"/>
    <property type="project" value="TreeGrafter"/>
</dbReference>
<dbReference type="Proteomes" id="UP000030351">
    <property type="component" value="Unassembled WGS sequence"/>
</dbReference>
<reference evidence="6 7" key="1">
    <citation type="submission" date="2014-10" db="EMBL/GenBank/DDBJ databases">
        <title>Genome sequence of Erwinia typographi M043b.</title>
        <authorList>
            <person name="Chan K.-G."/>
            <person name="Tan W.-S."/>
        </authorList>
    </citation>
    <scope>NUCLEOTIDE SEQUENCE [LARGE SCALE GENOMIC DNA]</scope>
    <source>
        <strain evidence="6 7">M043b</strain>
    </source>
</reference>
<keyword evidence="2" id="KW-0813">Transport</keyword>
<dbReference type="GO" id="GO:0006865">
    <property type="term" value="P:amino acid transport"/>
    <property type="evidence" value="ECO:0007669"/>
    <property type="project" value="TreeGrafter"/>
</dbReference>
<dbReference type="Pfam" id="PF00497">
    <property type="entry name" value="SBP_bac_3"/>
    <property type="match status" value="1"/>
</dbReference>
<evidence type="ECO:0000313" key="6">
    <source>
        <dbReference type="EMBL" id="KGT92877.1"/>
    </source>
</evidence>
<feature type="chain" id="PRO_5002005697" evidence="4">
    <location>
        <begin position="23"/>
        <end position="277"/>
    </location>
</feature>
<dbReference type="eggNOG" id="COG0834">
    <property type="taxonomic scope" value="Bacteria"/>
</dbReference>
<evidence type="ECO:0000259" key="5">
    <source>
        <dbReference type="SMART" id="SM00062"/>
    </source>
</evidence>
<dbReference type="SUPFAM" id="SSF53850">
    <property type="entry name" value="Periplasmic binding protein-like II"/>
    <property type="match status" value="1"/>
</dbReference>
<dbReference type="InterPro" id="IPR051455">
    <property type="entry name" value="Bact_solute-bind_prot3"/>
</dbReference>
<organism evidence="6 7">
    <name type="scientific">Erwinia typographi</name>
    <dbReference type="NCBI Taxonomy" id="371042"/>
    <lineage>
        <taxon>Bacteria</taxon>
        <taxon>Pseudomonadati</taxon>
        <taxon>Pseudomonadota</taxon>
        <taxon>Gammaproteobacteria</taxon>
        <taxon>Enterobacterales</taxon>
        <taxon>Erwiniaceae</taxon>
        <taxon>Erwinia</taxon>
    </lineage>
</organism>
<feature type="domain" description="Solute-binding protein family 3/N-terminal" evidence="5">
    <location>
        <begin position="33"/>
        <end position="254"/>
    </location>
</feature>
<dbReference type="GO" id="GO:0005576">
    <property type="term" value="C:extracellular region"/>
    <property type="evidence" value="ECO:0007669"/>
    <property type="project" value="TreeGrafter"/>
</dbReference>
<comment type="caution">
    <text evidence="6">The sequence shown here is derived from an EMBL/GenBank/DDBJ whole genome shotgun (WGS) entry which is preliminary data.</text>
</comment>